<gene>
    <name evidence="2" type="ORF">HID58_011606</name>
</gene>
<dbReference type="PANTHER" id="PTHR33697:SF1">
    <property type="entry name" value="TUDOR_PWWP_MBT SUPERFAMILY PROTEIN"/>
    <property type="match status" value="1"/>
</dbReference>
<feature type="region of interest" description="Disordered" evidence="1">
    <location>
        <begin position="74"/>
        <end position="109"/>
    </location>
</feature>
<evidence type="ECO:0000313" key="2">
    <source>
        <dbReference type="EMBL" id="KAH0934489.1"/>
    </source>
</evidence>
<accession>A0ABQ8DYR2</accession>
<dbReference type="PANTHER" id="PTHR33697">
    <property type="entry name" value="T17B22.17 PROTEIN-RELATED"/>
    <property type="match status" value="1"/>
</dbReference>
<proteinExistence type="predicted"/>
<comment type="caution">
    <text evidence="2">The sequence shown here is derived from an EMBL/GenBank/DDBJ whole genome shotgun (WGS) entry which is preliminary data.</text>
</comment>
<evidence type="ECO:0000313" key="3">
    <source>
        <dbReference type="Proteomes" id="UP000824890"/>
    </source>
</evidence>
<dbReference type="InterPro" id="IPR044679">
    <property type="entry name" value="PWWP2-like"/>
</dbReference>
<keyword evidence="3" id="KW-1185">Reference proteome</keyword>
<evidence type="ECO:0000256" key="1">
    <source>
        <dbReference type="SAM" id="MobiDB-lite"/>
    </source>
</evidence>
<sequence length="192" mass="21764">MGRDFQLYDVEIEEKANYEPWNVPLISLESKLNDEAVVGHPSTVEMLEDGSCDRVLCSHIKSLVVPMFDCDVKPKPSKSKNKKPHMPLHKSSKSKKDKRSSEGVSKTSAQNITYLHDEMSLVSEKQASESKNNGSYYRCLSFSFVESSSTDGKKNKPLSLNRMDSKMLKADIVKWVKRVAAYARQLSSRKRD</sequence>
<dbReference type="Proteomes" id="UP000824890">
    <property type="component" value="Unassembled WGS sequence"/>
</dbReference>
<protein>
    <submittedName>
        <fullName evidence="2">Uncharacterized protein</fullName>
    </submittedName>
</protein>
<organism evidence="2 3">
    <name type="scientific">Brassica napus</name>
    <name type="common">Rape</name>
    <dbReference type="NCBI Taxonomy" id="3708"/>
    <lineage>
        <taxon>Eukaryota</taxon>
        <taxon>Viridiplantae</taxon>
        <taxon>Streptophyta</taxon>
        <taxon>Embryophyta</taxon>
        <taxon>Tracheophyta</taxon>
        <taxon>Spermatophyta</taxon>
        <taxon>Magnoliopsida</taxon>
        <taxon>eudicotyledons</taxon>
        <taxon>Gunneridae</taxon>
        <taxon>Pentapetalae</taxon>
        <taxon>rosids</taxon>
        <taxon>malvids</taxon>
        <taxon>Brassicales</taxon>
        <taxon>Brassicaceae</taxon>
        <taxon>Brassiceae</taxon>
        <taxon>Brassica</taxon>
    </lineage>
</organism>
<name>A0ABQ8DYR2_BRANA</name>
<feature type="compositionally biased region" description="Basic residues" evidence="1">
    <location>
        <begin position="75"/>
        <end position="98"/>
    </location>
</feature>
<reference evidence="2 3" key="1">
    <citation type="submission" date="2021-05" db="EMBL/GenBank/DDBJ databases">
        <title>Genome Assembly of Synthetic Allotetraploid Brassica napus Reveals Homoeologous Exchanges between Subgenomes.</title>
        <authorList>
            <person name="Davis J.T."/>
        </authorList>
    </citation>
    <scope>NUCLEOTIDE SEQUENCE [LARGE SCALE GENOMIC DNA]</scope>
    <source>
        <strain evidence="3">cv. Da-Ae</strain>
        <tissue evidence="2">Seedling</tissue>
    </source>
</reference>
<dbReference type="EMBL" id="JAGKQM010000003">
    <property type="protein sequence ID" value="KAH0934489.1"/>
    <property type="molecule type" value="Genomic_DNA"/>
</dbReference>